<reference evidence="3" key="1">
    <citation type="submission" date="2015-11" db="EMBL/GenBank/DDBJ databases">
        <authorList>
            <person name="Dugat-Bony E."/>
        </authorList>
    </citation>
    <scope>NUCLEOTIDE SEQUENCE [LARGE SCALE GENOMIC DNA]</scope>
    <source>
        <strain evidence="3">Mu292</strain>
    </source>
</reference>
<name>A0A0X2NLD1_9CORY</name>
<dbReference type="AlphaFoldDB" id="A0A0X2NLD1"/>
<dbReference type="EMBL" id="FAUH01000005">
    <property type="protein sequence ID" value="CUU65541.1"/>
    <property type="molecule type" value="Genomic_DNA"/>
</dbReference>
<protein>
    <submittedName>
        <fullName evidence="2">Uncharacterized Actinobacterial protein TIGR03083</fullName>
    </submittedName>
</protein>
<dbReference type="Proteomes" id="UP000182498">
    <property type="component" value="Unassembled WGS sequence"/>
</dbReference>
<organism evidence="2 3">
    <name type="scientific">Corynebacterium variabile</name>
    <dbReference type="NCBI Taxonomy" id="1727"/>
    <lineage>
        <taxon>Bacteria</taxon>
        <taxon>Bacillati</taxon>
        <taxon>Actinomycetota</taxon>
        <taxon>Actinomycetes</taxon>
        <taxon>Mycobacteriales</taxon>
        <taxon>Corynebacteriaceae</taxon>
        <taxon>Corynebacterium</taxon>
    </lineage>
</organism>
<dbReference type="GO" id="GO:0046872">
    <property type="term" value="F:metal ion binding"/>
    <property type="evidence" value="ECO:0007669"/>
    <property type="project" value="InterPro"/>
</dbReference>
<evidence type="ECO:0000313" key="2">
    <source>
        <dbReference type="EMBL" id="CUU65541.1"/>
    </source>
</evidence>
<gene>
    <name evidence="2" type="ORF">CVAR292_00867</name>
</gene>
<dbReference type="InterPro" id="IPR034660">
    <property type="entry name" value="DinB/YfiT-like"/>
</dbReference>
<dbReference type="InterPro" id="IPR017517">
    <property type="entry name" value="Maleyloyr_isom"/>
</dbReference>
<proteinExistence type="predicted"/>
<evidence type="ECO:0000313" key="3">
    <source>
        <dbReference type="Proteomes" id="UP000182498"/>
    </source>
</evidence>
<dbReference type="Gene3D" id="1.20.120.450">
    <property type="entry name" value="dinb family like domain"/>
    <property type="match status" value="1"/>
</dbReference>
<dbReference type="NCBIfam" id="TIGR03083">
    <property type="entry name" value="maleylpyruvate isomerase family mycothiol-dependent enzyme"/>
    <property type="match status" value="1"/>
</dbReference>
<dbReference type="RefSeq" id="WP_255307627.1">
    <property type="nucleotide sequence ID" value="NZ_FAUH01000005.1"/>
</dbReference>
<dbReference type="Pfam" id="PF11716">
    <property type="entry name" value="MDMPI_N"/>
    <property type="match status" value="1"/>
</dbReference>
<feature type="domain" description="Mycothiol-dependent maleylpyruvate isomerase metal-binding" evidence="1">
    <location>
        <begin position="24"/>
        <end position="111"/>
    </location>
</feature>
<evidence type="ECO:0000259" key="1">
    <source>
        <dbReference type="Pfam" id="PF11716"/>
    </source>
</evidence>
<keyword evidence="3" id="KW-1185">Reference proteome</keyword>
<sequence>MSPSMSPSMSLSMSLSRKEVWSLVHAERRRLIDDLSTVEGTDWETPSLCPGCTVHDVLAHLVDVARIGKVGFLRRKMRAKRDFDLATEEGVRHYRHDDPVQTLEDFRQSVTMIRIPTAHRATHLVEEVVHGEDIRRPLGLSGHYPDSAVHEALSYQLRTPAAIGGSRERTRGCRLIDSGTGASWGRGADVTGSGLDLLLAAAVRPVEAGALTGPGADQLAPVNDRD</sequence>
<dbReference type="SUPFAM" id="SSF109854">
    <property type="entry name" value="DinB/YfiT-like putative metalloenzymes"/>
    <property type="match status" value="1"/>
</dbReference>
<accession>A0A0X2NLD1</accession>
<dbReference type="InterPro" id="IPR024344">
    <property type="entry name" value="MDMPI_metal-binding"/>
</dbReference>